<sequence length="171" mass="18907">MSESQNQPKLLLRKPKKGLHPPGGEMADSATRVPVQQPAVAVPAVSAKLASYYRYRAGVGALLLVNLGIGGYVFYHSRPFLDDQTHHITDKPVSAVPGAPVASSVADNAAHPWTPPPKVPVSEDEQRQVLQWMLEEMRKVNTQNKAEKARIDEDKKLLKQLLRERHLPSLP</sequence>
<feature type="transmembrane region" description="Helical" evidence="2">
    <location>
        <begin position="57"/>
        <end position="75"/>
    </location>
</feature>
<evidence type="ECO:0000313" key="4">
    <source>
        <dbReference type="EnsemblPlants" id="Pp3c14_9650V3.1"/>
    </source>
</evidence>
<name>A0A2K1JH75_PHYPA</name>
<proteinExistence type="predicted"/>
<gene>
    <name evidence="4" type="primary">LOC112291712</name>
    <name evidence="3" type="ORF">PHYPA_018272</name>
</gene>
<keyword evidence="2" id="KW-1133">Transmembrane helix</keyword>
<dbReference type="OrthoDB" id="1907935at2759"/>
<dbReference type="Gramene" id="Pp3c14_9650V3.2">
    <property type="protein sequence ID" value="Pp3c14_9650V3.2"/>
    <property type="gene ID" value="Pp3c14_9650"/>
</dbReference>
<reference evidence="4" key="3">
    <citation type="submission" date="2020-12" db="UniProtKB">
        <authorList>
            <consortium name="EnsemblPlants"/>
        </authorList>
    </citation>
    <scope>IDENTIFICATION</scope>
</reference>
<organism evidence="3">
    <name type="scientific">Physcomitrium patens</name>
    <name type="common">Spreading-leaved earth moss</name>
    <name type="synonym">Physcomitrella patens</name>
    <dbReference type="NCBI Taxonomy" id="3218"/>
    <lineage>
        <taxon>Eukaryota</taxon>
        <taxon>Viridiplantae</taxon>
        <taxon>Streptophyta</taxon>
        <taxon>Embryophyta</taxon>
        <taxon>Bryophyta</taxon>
        <taxon>Bryophytina</taxon>
        <taxon>Bryopsida</taxon>
        <taxon>Funariidae</taxon>
        <taxon>Funariales</taxon>
        <taxon>Funariaceae</taxon>
        <taxon>Physcomitrium</taxon>
    </lineage>
</organism>
<evidence type="ECO:0000313" key="5">
    <source>
        <dbReference type="Proteomes" id="UP000006727"/>
    </source>
</evidence>
<reference evidence="3 5" key="2">
    <citation type="journal article" date="2018" name="Plant J.">
        <title>The Physcomitrella patens chromosome-scale assembly reveals moss genome structure and evolution.</title>
        <authorList>
            <person name="Lang D."/>
            <person name="Ullrich K.K."/>
            <person name="Murat F."/>
            <person name="Fuchs J."/>
            <person name="Jenkins J."/>
            <person name="Haas F.B."/>
            <person name="Piednoel M."/>
            <person name="Gundlach H."/>
            <person name="Van Bel M."/>
            <person name="Meyberg R."/>
            <person name="Vives C."/>
            <person name="Morata J."/>
            <person name="Symeonidi A."/>
            <person name="Hiss M."/>
            <person name="Muchero W."/>
            <person name="Kamisugi Y."/>
            <person name="Saleh O."/>
            <person name="Blanc G."/>
            <person name="Decker E.L."/>
            <person name="van Gessel N."/>
            <person name="Grimwood J."/>
            <person name="Hayes R.D."/>
            <person name="Graham S.W."/>
            <person name="Gunter L.E."/>
            <person name="McDaniel S.F."/>
            <person name="Hoernstein S.N.W."/>
            <person name="Larsson A."/>
            <person name="Li F.W."/>
            <person name="Perroud P.F."/>
            <person name="Phillips J."/>
            <person name="Ranjan P."/>
            <person name="Rokshar D.S."/>
            <person name="Rothfels C.J."/>
            <person name="Schneider L."/>
            <person name="Shu S."/>
            <person name="Stevenson D.W."/>
            <person name="Thummler F."/>
            <person name="Tillich M."/>
            <person name="Villarreal Aguilar J.C."/>
            <person name="Widiez T."/>
            <person name="Wong G.K."/>
            <person name="Wymore A."/>
            <person name="Zhang Y."/>
            <person name="Zimmer A.D."/>
            <person name="Quatrano R.S."/>
            <person name="Mayer K.F.X."/>
            <person name="Goodstein D."/>
            <person name="Casacuberta J.M."/>
            <person name="Vandepoele K."/>
            <person name="Reski R."/>
            <person name="Cuming A.C."/>
            <person name="Tuskan G.A."/>
            <person name="Maumus F."/>
            <person name="Salse J."/>
            <person name="Schmutz J."/>
            <person name="Rensing S.A."/>
        </authorList>
    </citation>
    <scope>NUCLEOTIDE SEQUENCE [LARGE SCALE GENOMIC DNA]</scope>
    <source>
        <strain evidence="4 5">cv. Gransden 2004</strain>
    </source>
</reference>
<dbReference type="Gramene" id="Pp3c14_9650V3.1">
    <property type="protein sequence ID" value="Pp3c14_9650V3.1"/>
    <property type="gene ID" value="Pp3c14_9650"/>
</dbReference>
<dbReference type="RefSeq" id="XP_024395294.1">
    <property type="nucleotide sequence ID" value="XM_024539526.2"/>
</dbReference>
<dbReference type="STRING" id="3218.A0A2K1JH75"/>
<keyword evidence="5" id="KW-1185">Reference proteome</keyword>
<keyword evidence="2" id="KW-0812">Transmembrane</keyword>
<dbReference type="PANTHER" id="PTHR34364:SF1">
    <property type="entry name" value="WAS_WASL-INTERACTING FAMILY PROTEIN"/>
    <property type="match status" value="1"/>
</dbReference>
<reference evidence="3 5" key="1">
    <citation type="journal article" date="2008" name="Science">
        <title>The Physcomitrella genome reveals evolutionary insights into the conquest of land by plants.</title>
        <authorList>
            <person name="Rensing S."/>
            <person name="Lang D."/>
            <person name="Zimmer A."/>
            <person name="Terry A."/>
            <person name="Salamov A."/>
            <person name="Shapiro H."/>
            <person name="Nishiyama T."/>
            <person name="Perroud P.-F."/>
            <person name="Lindquist E."/>
            <person name="Kamisugi Y."/>
            <person name="Tanahashi T."/>
            <person name="Sakakibara K."/>
            <person name="Fujita T."/>
            <person name="Oishi K."/>
            <person name="Shin-I T."/>
            <person name="Kuroki Y."/>
            <person name="Toyoda A."/>
            <person name="Suzuki Y."/>
            <person name="Hashimoto A."/>
            <person name="Yamaguchi K."/>
            <person name="Sugano A."/>
            <person name="Kohara Y."/>
            <person name="Fujiyama A."/>
            <person name="Anterola A."/>
            <person name="Aoki S."/>
            <person name="Ashton N."/>
            <person name="Barbazuk W.B."/>
            <person name="Barker E."/>
            <person name="Bennetzen J."/>
            <person name="Bezanilla M."/>
            <person name="Blankenship R."/>
            <person name="Cho S.H."/>
            <person name="Dutcher S."/>
            <person name="Estelle M."/>
            <person name="Fawcett J.A."/>
            <person name="Gundlach H."/>
            <person name="Hanada K."/>
            <person name="Heyl A."/>
            <person name="Hicks K.A."/>
            <person name="Hugh J."/>
            <person name="Lohr M."/>
            <person name="Mayer K."/>
            <person name="Melkozernov A."/>
            <person name="Murata T."/>
            <person name="Nelson D."/>
            <person name="Pils B."/>
            <person name="Prigge M."/>
            <person name="Reiss B."/>
            <person name="Renner T."/>
            <person name="Rombauts S."/>
            <person name="Rushton P."/>
            <person name="Sanderfoot A."/>
            <person name="Schween G."/>
            <person name="Shiu S.-H."/>
            <person name="Stueber K."/>
            <person name="Theodoulou F.L."/>
            <person name="Tu H."/>
            <person name="Van de Peer Y."/>
            <person name="Verrier P.J."/>
            <person name="Waters E."/>
            <person name="Wood A."/>
            <person name="Yang L."/>
            <person name="Cove D."/>
            <person name="Cuming A."/>
            <person name="Hasebe M."/>
            <person name="Lucas S."/>
            <person name="Mishler D.B."/>
            <person name="Reski R."/>
            <person name="Grigoriev I."/>
            <person name="Quatrano R.S."/>
            <person name="Boore J.L."/>
        </authorList>
    </citation>
    <scope>NUCLEOTIDE SEQUENCE [LARGE SCALE GENOMIC DNA]</scope>
    <source>
        <strain evidence="4 5">cv. Gransden 2004</strain>
    </source>
</reference>
<evidence type="ECO:0000313" key="3">
    <source>
        <dbReference type="EMBL" id="PNR40869.1"/>
    </source>
</evidence>
<dbReference type="PaxDb" id="3218-PP1S79_49V6.1"/>
<feature type="region of interest" description="Disordered" evidence="1">
    <location>
        <begin position="1"/>
        <end position="29"/>
    </location>
</feature>
<accession>A0A2K1JH75</accession>
<dbReference type="AlphaFoldDB" id="A0A2K1JH75"/>
<dbReference type="EnsemblPlants" id="Pp3c14_9650V3.1">
    <property type="protein sequence ID" value="Pp3c14_9650V3.1"/>
    <property type="gene ID" value="Pp3c14_9650"/>
</dbReference>
<evidence type="ECO:0000256" key="2">
    <source>
        <dbReference type="SAM" id="Phobius"/>
    </source>
</evidence>
<dbReference type="PANTHER" id="PTHR34364">
    <property type="entry name" value="WAS/WASL-INTERACTING FAMILY PROTEIN"/>
    <property type="match status" value="1"/>
</dbReference>
<keyword evidence="2" id="KW-0472">Membrane</keyword>
<dbReference type="Proteomes" id="UP000006727">
    <property type="component" value="Chromosome 14"/>
</dbReference>
<protein>
    <submittedName>
        <fullName evidence="3 4">Uncharacterized protein</fullName>
    </submittedName>
</protein>
<dbReference type="EMBL" id="ABEU02000014">
    <property type="protein sequence ID" value="PNR40869.1"/>
    <property type="molecule type" value="Genomic_DNA"/>
</dbReference>
<evidence type="ECO:0000256" key="1">
    <source>
        <dbReference type="SAM" id="MobiDB-lite"/>
    </source>
</evidence>
<dbReference type="GeneID" id="112291712"/>
<dbReference type="EnsemblPlants" id="Pp3c14_9650V3.2">
    <property type="protein sequence ID" value="Pp3c14_9650V3.2"/>
    <property type="gene ID" value="Pp3c14_9650"/>
</dbReference>